<feature type="domain" description="HpcH/HpaI aldolase/citrate lyase" evidence="4">
    <location>
        <begin position="29"/>
        <end position="244"/>
    </location>
</feature>
<reference evidence="5 7" key="1">
    <citation type="submission" date="2015-09" db="EMBL/GenBank/DDBJ databases">
        <title>Identification and resolution of microdiversity through metagenomic sequencing of parallel consortia.</title>
        <authorList>
            <person name="Nelson W.C."/>
            <person name="Romine M.F."/>
            <person name="Lindemann S.R."/>
        </authorList>
    </citation>
    <scope>NUCLEOTIDE SEQUENCE [LARGE SCALE GENOMIC DNA]</scope>
    <source>
        <strain evidence="5">HL-109</strain>
    </source>
</reference>
<dbReference type="STRING" id="1653334.GA0071312_1898"/>
<dbReference type="RefSeq" id="WP_074444766.1">
    <property type="nucleotide sequence ID" value="NZ_FMBM01000002.1"/>
</dbReference>
<dbReference type="EMBL" id="LJSX01000017">
    <property type="protein sequence ID" value="KPQ10232.1"/>
    <property type="molecule type" value="Genomic_DNA"/>
</dbReference>
<dbReference type="PANTHER" id="PTHR30502">
    <property type="entry name" value="2-KETO-3-DEOXY-L-RHAMNONATE ALDOLASE"/>
    <property type="match status" value="1"/>
</dbReference>
<accession>A0A0P7Y1L8</accession>
<dbReference type="OrthoDB" id="9802624at2"/>
<protein>
    <submittedName>
        <fullName evidence="5 6">4-hydroxy-2-oxoheptanedioate aldolase</fullName>
    </submittedName>
</protein>
<dbReference type="PANTHER" id="PTHR30502:SF0">
    <property type="entry name" value="PHOSPHOENOLPYRUVATE CARBOXYLASE FAMILY PROTEIN"/>
    <property type="match status" value="1"/>
</dbReference>
<gene>
    <name evidence="5" type="primary">hpaI</name>
    <name evidence="6" type="ORF">GA0071312_1898</name>
    <name evidence="5" type="ORF">HLUCCO17_11580</name>
</gene>
<keyword evidence="3" id="KW-0456">Lyase</keyword>
<dbReference type="EMBL" id="FMBM01000002">
    <property type="protein sequence ID" value="SCC80968.1"/>
    <property type="molecule type" value="Genomic_DNA"/>
</dbReference>
<comment type="caution">
    <text evidence="5">The sequence shown here is derived from an EMBL/GenBank/DDBJ whole genome shotgun (WGS) entry which is preliminary data.</text>
</comment>
<dbReference type="GO" id="GO:0005737">
    <property type="term" value="C:cytoplasm"/>
    <property type="evidence" value="ECO:0007669"/>
    <property type="project" value="TreeGrafter"/>
</dbReference>
<evidence type="ECO:0000313" key="8">
    <source>
        <dbReference type="Proteomes" id="UP000182800"/>
    </source>
</evidence>
<dbReference type="GO" id="GO:0016832">
    <property type="term" value="F:aldehyde-lyase activity"/>
    <property type="evidence" value="ECO:0007669"/>
    <property type="project" value="TreeGrafter"/>
</dbReference>
<keyword evidence="2" id="KW-0479">Metal-binding</keyword>
<evidence type="ECO:0000256" key="3">
    <source>
        <dbReference type="ARBA" id="ARBA00023239"/>
    </source>
</evidence>
<evidence type="ECO:0000313" key="5">
    <source>
        <dbReference type="EMBL" id="KPQ10232.1"/>
    </source>
</evidence>
<sequence>MSPVTALREGLDSGKPLLSAWCGIPEPAIPALLAKEDFDLVTLDMQHGAVDFAQTLRALPLIAATGKPMLARIPVGDFATASRLLDAGACGVIAPMINTLDDAQRFARAMKFPPKGERSWGPHAALALSGLAPDAYFAQANAFSIALAMVETRESLAIIDEILATSGIDGVFIGPADLSIALSDGRGVDAQSREVETALDHAVARAREAGKAAAVYAATPERAAALMQRGFDIVALGSDVNLLRAGAQAWIGTARGG</sequence>
<evidence type="ECO:0000313" key="7">
    <source>
        <dbReference type="Proteomes" id="UP000050497"/>
    </source>
</evidence>
<name>A0A0P7Y1L8_9HYPH</name>
<dbReference type="Proteomes" id="UP000182800">
    <property type="component" value="Unassembled WGS sequence"/>
</dbReference>
<dbReference type="AlphaFoldDB" id="A0A0P7Y1L8"/>
<reference evidence="6 8" key="2">
    <citation type="submission" date="2016-08" db="EMBL/GenBank/DDBJ databases">
        <authorList>
            <person name="Varghese N."/>
            <person name="Submissions Spin"/>
        </authorList>
    </citation>
    <scope>NUCLEOTIDE SEQUENCE [LARGE SCALE GENOMIC DNA]</scope>
    <source>
        <strain evidence="6 8">HL-109</strain>
    </source>
</reference>
<organism evidence="5 7">
    <name type="scientific">Saliniramus fredricksonii</name>
    <dbReference type="NCBI Taxonomy" id="1653334"/>
    <lineage>
        <taxon>Bacteria</taxon>
        <taxon>Pseudomonadati</taxon>
        <taxon>Pseudomonadota</taxon>
        <taxon>Alphaproteobacteria</taxon>
        <taxon>Hyphomicrobiales</taxon>
        <taxon>Salinarimonadaceae</taxon>
        <taxon>Saliniramus</taxon>
    </lineage>
</organism>
<dbReference type="InterPro" id="IPR050251">
    <property type="entry name" value="HpcH-HpaI_aldolase"/>
</dbReference>
<evidence type="ECO:0000256" key="1">
    <source>
        <dbReference type="ARBA" id="ARBA00005568"/>
    </source>
</evidence>
<evidence type="ECO:0000259" key="4">
    <source>
        <dbReference type="Pfam" id="PF03328"/>
    </source>
</evidence>
<proteinExistence type="inferred from homology"/>
<dbReference type="Proteomes" id="UP000050497">
    <property type="component" value="Unassembled WGS sequence"/>
</dbReference>
<dbReference type="Pfam" id="PF03328">
    <property type="entry name" value="HpcH_HpaI"/>
    <property type="match status" value="1"/>
</dbReference>
<evidence type="ECO:0000313" key="6">
    <source>
        <dbReference type="EMBL" id="SCC80968.1"/>
    </source>
</evidence>
<dbReference type="SUPFAM" id="SSF51621">
    <property type="entry name" value="Phosphoenolpyruvate/pyruvate domain"/>
    <property type="match status" value="1"/>
</dbReference>
<dbReference type="Gene3D" id="3.20.20.60">
    <property type="entry name" value="Phosphoenolpyruvate-binding domains"/>
    <property type="match status" value="1"/>
</dbReference>
<comment type="similarity">
    <text evidence="1">Belongs to the HpcH/HpaI aldolase family.</text>
</comment>
<keyword evidence="8" id="KW-1185">Reference proteome</keyword>
<dbReference type="InterPro" id="IPR015813">
    <property type="entry name" value="Pyrv/PenolPyrv_kinase-like_dom"/>
</dbReference>
<dbReference type="InterPro" id="IPR040442">
    <property type="entry name" value="Pyrv_kinase-like_dom_sf"/>
</dbReference>
<dbReference type="GO" id="GO:0046872">
    <property type="term" value="F:metal ion binding"/>
    <property type="evidence" value="ECO:0007669"/>
    <property type="project" value="UniProtKB-KW"/>
</dbReference>
<dbReference type="InterPro" id="IPR005000">
    <property type="entry name" value="Aldolase/citrate-lyase_domain"/>
</dbReference>
<evidence type="ECO:0000256" key="2">
    <source>
        <dbReference type="ARBA" id="ARBA00022723"/>
    </source>
</evidence>